<proteinExistence type="predicted"/>
<feature type="domain" description="Helix-turn-helix" evidence="1">
    <location>
        <begin position="8"/>
        <end position="53"/>
    </location>
</feature>
<gene>
    <name evidence="2" type="ORF">K7862_19245</name>
</gene>
<protein>
    <submittedName>
        <fullName evidence="2">Helix-turn-helix domain-containing protein</fullName>
    </submittedName>
</protein>
<name>A0ABS7Q9C6_9ACTN</name>
<dbReference type="Pfam" id="PF12728">
    <property type="entry name" value="HTH_17"/>
    <property type="match status" value="1"/>
</dbReference>
<sequence length="74" mass="8037">MTRILYPVREAAEQLGLSISATRNLIATRELRSVKIGHSRRVPAEALHEFVRRLEAEQNGTAGATPPADLSATA</sequence>
<accession>A0ABS7Q9C6</accession>
<dbReference type="InterPro" id="IPR041657">
    <property type="entry name" value="HTH_17"/>
</dbReference>
<evidence type="ECO:0000313" key="3">
    <source>
        <dbReference type="Proteomes" id="UP000778578"/>
    </source>
</evidence>
<evidence type="ECO:0000259" key="1">
    <source>
        <dbReference type="Pfam" id="PF12728"/>
    </source>
</evidence>
<reference evidence="2 3" key="1">
    <citation type="submission" date="2021-08" db="EMBL/GenBank/DDBJ databases">
        <title>WGS of actinomycetes from Thailand.</title>
        <authorList>
            <person name="Thawai C."/>
        </authorList>
    </citation>
    <scope>NUCLEOTIDE SEQUENCE [LARGE SCALE GENOMIC DNA]</scope>
    <source>
        <strain evidence="2 3">PLK6-54</strain>
    </source>
</reference>
<organism evidence="2 3">
    <name type="scientific">Actinacidiphila acidipaludis</name>
    <dbReference type="NCBI Taxonomy" id="2873382"/>
    <lineage>
        <taxon>Bacteria</taxon>
        <taxon>Bacillati</taxon>
        <taxon>Actinomycetota</taxon>
        <taxon>Actinomycetes</taxon>
        <taxon>Kitasatosporales</taxon>
        <taxon>Streptomycetaceae</taxon>
        <taxon>Actinacidiphila</taxon>
    </lineage>
</organism>
<comment type="caution">
    <text evidence="2">The sequence shown here is derived from an EMBL/GenBank/DDBJ whole genome shotgun (WGS) entry which is preliminary data.</text>
</comment>
<dbReference type="InterPro" id="IPR010093">
    <property type="entry name" value="SinI_DNA-bd"/>
</dbReference>
<dbReference type="EMBL" id="JAINZZ010000023">
    <property type="protein sequence ID" value="MBY8879758.1"/>
    <property type="molecule type" value="Genomic_DNA"/>
</dbReference>
<dbReference type="RefSeq" id="WP_222964097.1">
    <property type="nucleotide sequence ID" value="NZ_JAINZZ010000023.1"/>
</dbReference>
<dbReference type="NCBIfam" id="TIGR01764">
    <property type="entry name" value="excise"/>
    <property type="match status" value="1"/>
</dbReference>
<dbReference type="Proteomes" id="UP000778578">
    <property type="component" value="Unassembled WGS sequence"/>
</dbReference>
<keyword evidence="3" id="KW-1185">Reference proteome</keyword>
<evidence type="ECO:0000313" key="2">
    <source>
        <dbReference type="EMBL" id="MBY8879758.1"/>
    </source>
</evidence>